<keyword evidence="3 5" id="KW-1133">Transmembrane helix</keyword>
<feature type="domain" description="RDD" evidence="6">
    <location>
        <begin position="32"/>
        <end position="160"/>
    </location>
</feature>
<dbReference type="RefSeq" id="WP_135121161.1">
    <property type="nucleotide sequence ID" value="NZ_SPQZ01000005.1"/>
</dbReference>
<organism evidence="7 8">
    <name type="scientific">Orlajensenia leifsoniae</name>
    <dbReference type="NCBI Taxonomy" id="2561933"/>
    <lineage>
        <taxon>Bacteria</taxon>
        <taxon>Bacillati</taxon>
        <taxon>Actinomycetota</taxon>
        <taxon>Actinomycetes</taxon>
        <taxon>Micrococcales</taxon>
        <taxon>Microbacteriaceae</taxon>
        <taxon>Orlajensenia</taxon>
    </lineage>
</organism>
<sequence length="283" mass="30261">MADPVVQRTASNDREDSGLVTGEAVALDVRPASVILRGAGTAIDAVVYVGLLLGVAWLVVQYGSAGIDQAALRALGVVGLVLFLLVIPMVVEIASGGRSLGRLAIGARIVRDDGGAIALRHSFVRALTGVIEIYLTFGAVAAMTGLLNERSKRLGDLLAGTRSQIERVPRYVPPRQGMPPMLTQWALVADVARLPETLSRRIAQFLSQVDALVPATRARTAEQLAREASVYVSPLPEVPAETFLWGVAALRREREATALRLEQERLDALEPVLAGLPHGFPER</sequence>
<dbReference type="EMBL" id="SPQZ01000005">
    <property type="protein sequence ID" value="TFV96479.1"/>
    <property type="molecule type" value="Genomic_DNA"/>
</dbReference>
<reference evidence="7 8" key="1">
    <citation type="journal article" date="2018" name="J. Microbiol.">
        <title>Leifsonia flava sp. nov., a novel actinobacterium isolated from the rhizosphere of Aquilegia viridiflora.</title>
        <authorList>
            <person name="Cai Y."/>
            <person name="Tao W.Z."/>
            <person name="Ma Y.J."/>
            <person name="Cheng J."/>
            <person name="Zhang M.Y."/>
            <person name="Zhang Y.X."/>
        </authorList>
    </citation>
    <scope>NUCLEOTIDE SEQUENCE [LARGE SCALE GENOMIC DNA]</scope>
    <source>
        <strain evidence="7 8">SYP-B2174</strain>
    </source>
</reference>
<evidence type="ECO:0000256" key="1">
    <source>
        <dbReference type="ARBA" id="ARBA00004141"/>
    </source>
</evidence>
<gene>
    <name evidence="7" type="ORF">E4M00_14300</name>
</gene>
<protein>
    <submittedName>
        <fullName evidence="7">RDD family protein</fullName>
    </submittedName>
</protein>
<proteinExistence type="predicted"/>
<comment type="subcellular location">
    <subcellularLocation>
        <location evidence="1">Membrane</location>
        <topology evidence="1">Multi-pass membrane protein</topology>
    </subcellularLocation>
</comment>
<dbReference type="AlphaFoldDB" id="A0A4Y9QVH5"/>
<dbReference type="PANTHER" id="PTHR38480">
    <property type="entry name" value="SLR0254 PROTEIN"/>
    <property type="match status" value="1"/>
</dbReference>
<evidence type="ECO:0000256" key="2">
    <source>
        <dbReference type="ARBA" id="ARBA00022692"/>
    </source>
</evidence>
<keyword evidence="4 5" id="KW-0472">Membrane</keyword>
<evidence type="ECO:0000256" key="4">
    <source>
        <dbReference type="ARBA" id="ARBA00023136"/>
    </source>
</evidence>
<comment type="caution">
    <text evidence="7">The sequence shown here is derived from an EMBL/GenBank/DDBJ whole genome shotgun (WGS) entry which is preliminary data.</text>
</comment>
<evidence type="ECO:0000256" key="3">
    <source>
        <dbReference type="ARBA" id="ARBA00022989"/>
    </source>
</evidence>
<keyword evidence="2 5" id="KW-0812">Transmembrane</keyword>
<evidence type="ECO:0000313" key="7">
    <source>
        <dbReference type="EMBL" id="TFV96479.1"/>
    </source>
</evidence>
<feature type="transmembrane region" description="Helical" evidence="5">
    <location>
        <begin position="126"/>
        <end position="147"/>
    </location>
</feature>
<dbReference type="PANTHER" id="PTHR38480:SF1">
    <property type="entry name" value="SLR0254 PROTEIN"/>
    <property type="match status" value="1"/>
</dbReference>
<evidence type="ECO:0000313" key="8">
    <source>
        <dbReference type="Proteomes" id="UP000298127"/>
    </source>
</evidence>
<dbReference type="InterPro" id="IPR010432">
    <property type="entry name" value="RDD"/>
</dbReference>
<dbReference type="Proteomes" id="UP000298127">
    <property type="component" value="Unassembled WGS sequence"/>
</dbReference>
<keyword evidence="8" id="KW-1185">Reference proteome</keyword>
<feature type="transmembrane region" description="Helical" evidence="5">
    <location>
        <begin position="34"/>
        <end position="60"/>
    </location>
</feature>
<dbReference type="Pfam" id="PF06271">
    <property type="entry name" value="RDD"/>
    <property type="match status" value="1"/>
</dbReference>
<feature type="transmembrane region" description="Helical" evidence="5">
    <location>
        <begin position="72"/>
        <end position="91"/>
    </location>
</feature>
<name>A0A4Y9QVH5_9MICO</name>
<dbReference type="GO" id="GO:0016020">
    <property type="term" value="C:membrane"/>
    <property type="evidence" value="ECO:0007669"/>
    <property type="project" value="UniProtKB-SubCell"/>
</dbReference>
<evidence type="ECO:0000256" key="5">
    <source>
        <dbReference type="SAM" id="Phobius"/>
    </source>
</evidence>
<accession>A0A4Y9QVH5</accession>
<evidence type="ECO:0000259" key="6">
    <source>
        <dbReference type="Pfam" id="PF06271"/>
    </source>
</evidence>